<organism evidence="1 2">
    <name type="scientific">Bursaphelenchus okinawaensis</name>
    <dbReference type="NCBI Taxonomy" id="465554"/>
    <lineage>
        <taxon>Eukaryota</taxon>
        <taxon>Metazoa</taxon>
        <taxon>Ecdysozoa</taxon>
        <taxon>Nematoda</taxon>
        <taxon>Chromadorea</taxon>
        <taxon>Rhabditida</taxon>
        <taxon>Tylenchina</taxon>
        <taxon>Tylenchomorpha</taxon>
        <taxon>Aphelenchoidea</taxon>
        <taxon>Aphelenchoididae</taxon>
        <taxon>Bursaphelenchus</taxon>
    </lineage>
</organism>
<keyword evidence="2" id="KW-1185">Reference proteome</keyword>
<dbReference type="Proteomes" id="UP000783686">
    <property type="component" value="Unassembled WGS sequence"/>
</dbReference>
<comment type="caution">
    <text evidence="1">The sequence shown here is derived from an EMBL/GenBank/DDBJ whole genome shotgun (WGS) entry which is preliminary data.</text>
</comment>
<evidence type="ECO:0000313" key="1">
    <source>
        <dbReference type="EMBL" id="CAD5209815.1"/>
    </source>
</evidence>
<reference evidence="1" key="1">
    <citation type="submission" date="2020-09" db="EMBL/GenBank/DDBJ databases">
        <authorList>
            <person name="Kikuchi T."/>
        </authorList>
    </citation>
    <scope>NUCLEOTIDE SEQUENCE</scope>
    <source>
        <strain evidence="1">SH1</strain>
    </source>
</reference>
<name>A0A811K1Y4_9BILA</name>
<protein>
    <submittedName>
        <fullName evidence="1">Uncharacterized protein</fullName>
    </submittedName>
</protein>
<dbReference type="EMBL" id="CAJFCW020000002">
    <property type="protein sequence ID" value="CAG9090118.1"/>
    <property type="molecule type" value="Genomic_DNA"/>
</dbReference>
<evidence type="ECO:0000313" key="2">
    <source>
        <dbReference type="Proteomes" id="UP000614601"/>
    </source>
</evidence>
<dbReference type="AlphaFoldDB" id="A0A811K1Y4"/>
<dbReference type="Proteomes" id="UP000614601">
    <property type="component" value="Unassembled WGS sequence"/>
</dbReference>
<accession>A0A811K1Y4</accession>
<proteinExistence type="predicted"/>
<sequence length="356" mass="40869">MSFTIKNAKFIKIEKDQEVFARGPLPYAENRLLQQGQQYDQVVENSNISFVYRAGICDEPKEDKDVVLSNLLSTSFLIVLNEKLEIIHDVVFPHETNLQNVLLFTKELCGVTDDEVLEMYKVIVTTDNICKAISIGSKTQAQVVVSIVATGTIPQIPANVNDREHKELPSFVLAYDLADLLEEEDKALADLLRTGQPVRMTNQSKALIRHPTVQGISDYIDSLTAEYDNLDKRSFFVDKVNIVSFVHHTFRLQGLIRFSHMFNQIVRRYNQYLKKSPASVEMASLFLRPLEFKQQISAMLKYNEQIHESEQNTGCGPHKGHYLPASTDWFNWYNKPEEVPSGSYERIVPWRNAFQY</sequence>
<gene>
    <name evidence="1" type="ORF">BOKJ2_LOCUS2876</name>
</gene>
<dbReference type="EMBL" id="CAJFDH010000002">
    <property type="protein sequence ID" value="CAD5209815.1"/>
    <property type="molecule type" value="Genomic_DNA"/>
</dbReference>